<protein>
    <submittedName>
        <fullName evidence="1">Phage major capsid protein, P2 family</fullName>
    </submittedName>
</protein>
<accession>A0AAJ4W9H8</accession>
<comment type="caution">
    <text evidence="1">The sequence shown here is derived from an EMBL/GenBank/DDBJ whole genome shotgun (WGS) entry which is preliminary data.</text>
</comment>
<proteinExistence type="predicted"/>
<dbReference type="EMBL" id="FOLW01000002">
    <property type="protein sequence ID" value="SFC49440.1"/>
    <property type="molecule type" value="Genomic_DNA"/>
</dbReference>
<reference evidence="1 2" key="1">
    <citation type="submission" date="2016-10" db="EMBL/GenBank/DDBJ databases">
        <authorList>
            <person name="Varghese N."/>
            <person name="Submissions S."/>
        </authorList>
    </citation>
    <scope>NUCLEOTIDE SEQUENCE [LARGE SCALE GENOMIC DNA]</scope>
    <source>
        <strain evidence="1 2">DSM 5563</strain>
    </source>
</reference>
<organism evidence="1 2">
    <name type="scientific">Pragia fontium DSM 5563 = ATCC 49100</name>
    <dbReference type="NCBI Taxonomy" id="1122977"/>
    <lineage>
        <taxon>Bacteria</taxon>
        <taxon>Pseudomonadati</taxon>
        <taxon>Pseudomonadota</taxon>
        <taxon>Gammaproteobacteria</taxon>
        <taxon>Enterobacterales</taxon>
        <taxon>Budviciaceae</taxon>
        <taxon>Pragia</taxon>
    </lineage>
</organism>
<evidence type="ECO:0000313" key="2">
    <source>
        <dbReference type="Proteomes" id="UP000226420"/>
    </source>
</evidence>
<dbReference type="NCBIfam" id="TIGR01551">
    <property type="entry name" value="major_capsid_P2"/>
    <property type="match status" value="1"/>
</dbReference>
<dbReference type="Pfam" id="PF05125">
    <property type="entry name" value="Phage_cap_P2"/>
    <property type="match status" value="1"/>
</dbReference>
<gene>
    <name evidence="1" type="ORF">SAMN02745723_102504</name>
</gene>
<dbReference type="Proteomes" id="UP000226420">
    <property type="component" value="Unassembled WGS sequence"/>
</dbReference>
<evidence type="ECO:0000313" key="1">
    <source>
        <dbReference type="EMBL" id="SFC49440.1"/>
    </source>
</evidence>
<name>A0AAJ4W9H8_9GAMM</name>
<dbReference type="AlphaFoldDB" id="A0AAJ4W9H8"/>
<dbReference type="RefSeq" id="WP_074821396.1">
    <property type="nucleotide sequence ID" value="NZ_FOLW01000002.1"/>
</dbReference>
<sequence>MQLTTRARELINQYASALAQGYGIEPGALTSYFSVTPPQETKLRNALLESQAFLKLITVQDVDQLSGQVVAVGAAGLHTGRKKGGRFVKQVGVDGNTYTLAETDSCAQLTWALLCAWANAGSENEFFQKVNDFANECFALDQLRIGFNGTHAAEDTDPSKYPNGEDVNRGWHQIARDYEGGKQIITDAVTLGEGGDYISLDAMASDLINTLVPAEFREDPRLSVMVGADLVAAEQHRLYQAADRPTEKIAAQLLGNSIAARPAYVPPFFPGKRMVVTMLSNLHMYTQRGTRQRKAEHVDDRKAYESKYWRMEGYALEYPELYAAFDESAVTIKSEPTLAPFMSE</sequence>
<dbReference type="InterPro" id="IPR006441">
    <property type="entry name" value="Phage_P2_GpN"/>
</dbReference>